<reference evidence="6" key="1">
    <citation type="journal article" date="2019" name="Int. J. Syst. Evol. Microbiol.">
        <title>The Global Catalogue of Microorganisms (GCM) 10K type strain sequencing project: providing services to taxonomists for standard genome sequencing and annotation.</title>
        <authorList>
            <consortium name="The Broad Institute Genomics Platform"/>
            <consortium name="The Broad Institute Genome Sequencing Center for Infectious Disease"/>
            <person name="Wu L."/>
            <person name="Ma J."/>
        </authorList>
    </citation>
    <scope>NUCLEOTIDE SEQUENCE [LARGE SCALE GENOMIC DNA]</scope>
    <source>
        <strain evidence="6">JCM 10303</strain>
    </source>
</reference>
<dbReference type="PANTHER" id="PTHR33204:SF29">
    <property type="entry name" value="TRANSCRIPTIONAL REGULATOR"/>
    <property type="match status" value="1"/>
</dbReference>
<keyword evidence="2" id="KW-0238">DNA-binding</keyword>
<dbReference type="Gene3D" id="1.10.10.10">
    <property type="entry name" value="Winged helix-like DNA-binding domain superfamily/Winged helix DNA-binding domain"/>
    <property type="match status" value="1"/>
</dbReference>
<proteinExistence type="predicted"/>
<evidence type="ECO:0000313" key="5">
    <source>
        <dbReference type="EMBL" id="GAA0566435.1"/>
    </source>
</evidence>
<evidence type="ECO:0000259" key="4">
    <source>
        <dbReference type="PROSITE" id="PS51118"/>
    </source>
</evidence>
<dbReference type="InterPro" id="IPR036388">
    <property type="entry name" value="WH-like_DNA-bd_sf"/>
</dbReference>
<organism evidence="5 6">
    <name type="scientific">Saccharopolyspora erythraea</name>
    <name type="common">Streptomyces erythraeus</name>
    <dbReference type="NCBI Taxonomy" id="1836"/>
    <lineage>
        <taxon>Bacteria</taxon>
        <taxon>Bacillati</taxon>
        <taxon>Actinomycetota</taxon>
        <taxon>Actinomycetes</taxon>
        <taxon>Pseudonocardiales</taxon>
        <taxon>Pseudonocardiaceae</taxon>
        <taxon>Saccharopolyspora</taxon>
    </lineage>
</organism>
<protein>
    <recommendedName>
        <fullName evidence="4">HTH hxlR-type domain-containing protein</fullName>
    </recommendedName>
</protein>
<dbReference type="InterPro" id="IPR036390">
    <property type="entry name" value="WH_DNA-bd_sf"/>
</dbReference>
<dbReference type="EMBL" id="BAAAGS010000131">
    <property type="protein sequence ID" value="GAA0566435.1"/>
    <property type="molecule type" value="Genomic_DNA"/>
</dbReference>
<gene>
    <name evidence="5" type="ORF">GCM10009533_72130</name>
</gene>
<evidence type="ECO:0000256" key="1">
    <source>
        <dbReference type="ARBA" id="ARBA00023015"/>
    </source>
</evidence>
<dbReference type="Pfam" id="PF01638">
    <property type="entry name" value="HxlR"/>
    <property type="match status" value="1"/>
</dbReference>
<comment type="caution">
    <text evidence="5">The sequence shown here is derived from an EMBL/GenBank/DDBJ whole genome shotgun (WGS) entry which is preliminary data.</text>
</comment>
<dbReference type="InterPro" id="IPR002577">
    <property type="entry name" value="HTH_HxlR"/>
</dbReference>
<keyword evidence="3" id="KW-0804">Transcription</keyword>
<dbReference type="RefSeq" id="WP_009951566.1">
    <property type="nucleotide sequence ID" value="NZ_BAAAGS010000131.1"/>
</dbReference>
<feature type="domain" description="HTH hxlR-type" evidence="4">
    <location>
        <begin position="9"/>
        <end position="107"/>
    </location>
</feature>
<dbReference type="SUPFAM" id="SSF46785">
    <property type="entry name" value="Winged helix' DNA-binding domain"/>
    <property type="match status" value="1"/>
</dbReference>
<keyword evidence="1" id="KW-0805">Transcription regulation</keyword>
<sequence length="111" mass="11967">MKGRQPYICGLGPVFDAIAGKWKVLLLWELNPGRLRFGELRRRVAGITEKGADPAAQGAGARRPGAARGALRDAAAGGVFLTELGVTLNDALIPLAEWGKRYQRAKENTRV</sequence>
<keyword evidence="6" id="KW-1185">Reference proteome</keyword>
<dbReference type="PROSITE" id="PS51118">
    <property type="entry name" value="HTH_HXLR"/>
    <property type="match status" value="1"/>
</dbReference>
<accession>A0ABP3PFJ9</accession>
<dbReference type="Proteomes" id="UP001500729">
    <property type="component" value="Unassembled WGS sequence"/>
</dbReference>
<evidence type="ECO:0000256" key="2">
    <source>
        <dbReference type="ARBA" id="ARBA00023125"/>
    </source>
</evidence>
<evidence type="ECO:0000256" key="3">
    <source>
        <dbReference type="ARBA" id="ARBA00023163"/>
    </source>
</evidence>
<evidence type="ECO:0000313" key="6">
    <source>
        <dbReference type="Proteomes" id="UP001500729"/>
    </source>
</evidence>
<dbReference type="PANTHER" id="PTHR33204">
    <property type="entry name" value="TRANSCRIPTIONAL REGULATOR, MARR FAMILY"/>
    <property type="match status" value="1"/>
</dbReference>
<name>A0ABP3PFJ9_SACER</name>